<dbReference type="PANTHER" id="PTHR33755">
    <property type="entry name" value="TOXIN PARE1-RELATED"/>
    <property type="match status" value="1"/>
</dbReference>
<evidence type="ECO:0000256" key="2">
    <source>
        <dbReference type="ARBA" id="ARBA00022649"/>
    </source>
</evidence>
<organism evidence="3 4">
    <name type="scientific">Neorhizobium galegae bv. officinalis</name>
    <dbReference type="NCBI Taxonomy" id="323656"/>
    <lineage>
        <taxon>Bacteria</taxon>
        <taxon>Pseudomonadati</taxon>
        <taxon>Pseudomonadota</taxon>
        <taxon>Alphaproteobacteria</taxon>
        <taxon>Hyphomicrobiales</taxon>
        <taxon>Rhizobiaceae</taxon>
        <taxon>Rhizobium/Agrobacterium group</taxon>
        <taxon>Neorhizobium</taxon>
    </lineage>
</organism>
<dbReference type="Pfam" id="PF05016">
    <property type="entry name" value="ParE_toxin"/>
    <property type="match status" value="1"/>
</dbReference>
<dbReference type="InterPro" id="IPR035093">
    <property type="entry name" value="RelE/ParE_toxin_dom_sf"/>
</dbReference>
<comment type="similarity">
    <text evidence="1">Belongs to the RelE toxin family.</text>
</comment>
<dbReference type="Gene3D" id="3.30.2310.20">
    <property type="entry name" value="RelE-like"/>
    <property type="match status" value="1"/>
</dbReference>
<evidence type="ECO:0000313" key="4">
    <source>
        <dbReference type="Proteomes" id="UP000039660"/>
    </source>
</evidence>
<reference evidence="3 4" key="1">
    <citation type="submission" date="2014-08" db="EMBL/GenBank/DDBJ databases">
        <authorList>
            <person name="Chen Y.-H."/>
        </authorList>
    </citation>
    <scope>NUCLEOTIDE SEQUENCE [LARGE SCALE GENOMIC DNA]</scope>
</reference>
<dbReference type="Proteomes" id="UP000039660">
    <property type="component" value="Unassembled WGS sequence"/>
</dbReference>
<evidence type="ECO:0000256" key="1">
    <source>
        <dbReference type="ARBA" id="ARBA00006226"/>
    </source>
</evidence>
<evidence type="ECO:0000313" key="3">
    <source>
        <dbReference type="EMBL" id="CDZ53041.1"/>
    </source>
</evidence>
<dbReference type="AlphaFoldDB" id="A0A0T7H0H5"/>
<protein>
    <submittedName>
        <fullName evidence="3">Plasmid stabilization system protein</fullName>
    </submittedName>
</protein>
<sequence length="101" mass="11476">MKVFLSEEAIRYVQRERAYLAQFSRRASIAFSEQVKRAARLIADHPGVGTAVAPVEGIRRFVSAPYHLDYVIEADRILVVSIMHARQGPADLEKDEDDDFE</sequence>
<dbReference type="RefSeq" id="WP_046637579.1">
    <property type="nucleotide sequence ID" value="NZ_CCRK01000014.1"/>
</dbReference>
<dbReference type="InterPro" id="IPR007712">
    <property type="entry name" value="RelE/ParE_toxin"/>
</dbReference>
<proteinExistence type="inferred from homology"/>
<dbReference type="EMBL" id="CCRK01000014">
    <property type="protein sequence ID" value="CDZ53041.1"/>
    <property type="molecule type" value="Genomic_DNA"/>
</dbReference>
<dbReference type="PANTHER" id="PTHR33755:SF7">
    <property type="entry name" value="TOXIN MODULE OF TOXIN-ANTITOXIN SYSTEM RELE_STBE FAMILY"/>
    <property type="match status" value="1"/>
</dbReference>
<name>A0A0T7H0H5_NEOGA</name>
<dbReference type="InterPro" id="IPR051803">
    <property type="entry name" value="TA_system_RelE-like_toxin"/>
</dbReference>
<accession>A0A0T7H0H5</accession>
<keyword evidence="2" id="KW-1277">Toxin-antitoxin system</keyword>
<gene>
    <name evidence="3" type="ORF">NGAL_HAMBI1189_47890</name>
</gene>